<dbReference type="InterPro" id="IPR020846">
    <property type="entry name" value="MFS_dom"/>
</dbReference>
<dbReference type="PANTHER" id="PTHR23502:SF51">
    <property type="entry name" value="QUINIDINE RESISTANCE PROTEIN 1-RELATED"/>
    <property type="match status" value="1"/>
</dbReference>
<keyword evidence="3 7" id="KW-0812">Transmembrane</keyword>
<dbReference type="FunFam" id="1.20.1720.10:FF:000009">
    <property type="entry name" value="MFS multidrug transporter"/>
    <property type="match status" value="1"/>
</dbReference>
<dbReference type="PANTHER" id="PTHR23502">
    <property type="entry name" value="MAJOR FACILITATOR SUPERFAMILY"/>
    <property type="match status" value="1"/>
</dbReference>
<feature type="transmembrane region" description="Helical" evidence="7">
    <location>
        <begin position="414"/>
        <end position="433"/>
    </location>
</feature>
<dbReference type="PRINTS" id="PR01035">
    <property type="entry name" value="TCRTETA"/>
</dbReference>
<evidence type="ECO:0000256" key="3">
    <source>
        <dbReference type="ARBA" id="ARBA00022692"/>
    </source>
</evidence>
<dbReference type="Pfam" id="PF07690">
    <property type="entry name" value="MFS_1"/>
    <property type="match status" value="1"/>
</dbReference>
<feature type="transmembrane region" description="Helical" evidence="7">
    <location>
        <begin position="439"/>
        <end position="460"/>
    </location>
</feature>
<reference evidence="9" key="1">
    <citation type="journal article" date="2020" name="New Phytol.">
        <title>Comparative genomics reveals dynamic genome evolution in host specialist ectomycorrhizal fungi.</title>
        <authorList>
            <person name="Lofgren L.A."/>
            <person name="Nguyen N.H."/>
            <person name="Vilgalys R."/>
            <person name="Ruytinx J."/>
            <person name="Liao H.L."/>
            <person name="Branco S."/>
            <person name="Kuo A."/>
            <person name="LaButti K."/>
            <person name="Lipzen A."/>
            <person name="Andreopoulos W."/>
            <person name="Pangilinan J."/>
            <person name="Riley R."/>
            <person name="Hundley H."/>
            <person name="Na H."/>
            <person name="Barry K."/>
            <person name="Grigoriev I.V."/>
            <person name="Stajich J.E."/>
            <person name="Kennedy P.G."/>
        </authorList>
    </citation>
    <scope>NUCLEOTIDE SEQUENCE</scope>
    <source>
        <strain evidence="9">DOB743</strain>
    </source>
</reference>
<evidence type="ECO:0000313" key="9">
    <source>
        <dbReference type="EMBL" id="KAG1783482.1"/>
    </source>
</evidence>
<dbReference type="InterPro" id="IPR011701">
    <property type="entry name" value="MFS"/>
</dbReference>
<accession>A0A9P7D901</accession>
<feature type="transmembrane region" description="Helical" evidence="7">
    <location>
        <begin position="238"/>
        <end position="257"/>
    </location>
</feature>
<comment type="subcellular location">
    <subcellularLocation>
        <location evidence="1">Membrane</location>
        <topology evidence="1">Multi-pass membrane protein</topology>
    </subcellularLocation>
</comment>
<dbReference type="Gene3D" id="1.20.1250.20">
    <property type="entry name" value="MFS general substrate transporter like domains"/>
    <property type="match status" value="1"/>
</dbReference>
<dbReference type="InterPro" id="IPR001958">
    <property type="entry name" value="Tet-R_TetA/multi-R_MdtG-like"/>
</dbReference>
<dbReference type="GO" id="GO:0005886">
    <property type="term" value="C:plasma membrane"/>
    <property type="evidence" value="ECO:0007669"/>
    <property type="project" value="TreeGrafter"/>
</dbReference>
<dbReference type="OrthoDB" id="440553at2759"/>
<evidence type="ECO:0000259" key="8">
    <source>
        <dbReference type="PROSITE" id="PS50850"/>
    </source>
</evidence>
<keyword evidence="2" id="KW-0813">Transport</keyword>
<comment type="caution">
    <text evidence="9">The sequence shown here is derived from an EMBL/GenBank/DDBJ whole genome shotgun (WGS) entry which is preliminary data.</text>
</comment>
<evidence type="ECO:0000256" key="5">
    <source>
        <dbReference type="ARBA" id="ARBA00023136"/>
    </source>
</evidence>
<feature type="transmembrane region" description="Helical" evidence="7">
    <location>
        <begin position="349"/>
        <end position="371"/>
    </location>
</feature>
<name>A0A9P7D901_9AGAM</name>
<gene>
    <name evidence="9" type="ORF">EV702DRAFT_1053814</name>
</gene>
<dbReference type="PROSITE" id="PS50850">
    <property type="entry name" value="MFS"/>
    <property type="match status" value="1"/>
</dbReference>
<proteinExistence type="predicted"/>
<keyword evidence="5 7" id="KW-0472">Membrane</keyword>
<sequence>MFSTQYLNTYSCLSLAINSERPSRVVSVWIMAHAGQTHHNSATSPKTEGAVAHHGLEQLKDNEQAAEKPYSIYTRREKWLIVMIASLAALFSPLTANVYFPAIPTIASAFHTSIESINLSVTVYMVLQGISPMFWGTMADRIGRRPIFLACLLVLCLSCIGLALVPTSAYWLLMLLRCIQAAGSASTVALGAGVIGDIGTPAERGGFFGLFTLGPQVGPALGPIIGGVFADKLGWRSIFWFLCIMSAACFALMLIFLPETLRRLVGDGSVIPSPFYRPLVPIVGKGRVDRDAPKPLKATLNNPLRLFFYLDVLNLLVFNAVLYAVFYAVNTTISTIFATKYPSLNEIDIGLCFLAIGGGMIIGTVLSGRMLDADFQRTKTRLVKKAEEDPEKRIRPEDVTREENFPIERARLRMVPIFTAIFVLTCAGYGWSLQQETNIAVPLILQVIFGYTVTTIMNGVQTLLIDLLPSQSSSITACNNLVRCSLGALMVSVIDLIVNAIGPGWTYVLLAGMCLACSPMIWLAIWIGPRCRAKRRARNTAA</sequence>
<feature type="transmembrane region" description="Helical" evidence="7">
    <location>
        <begin position="507"/>
        <end position="528"/>
    </location>
</feature>
<dbReference type="Proteomes" id="UP000714275">
    <property type="component" value="Unassembled WGS sequence"/>
</dbReference>
<evidence type="ECO:0000256" key="7">
    <source>
        <dbReference type="SAM" id="Phobius"/>
    </source>
</evidence>
<keyword evidence="10" id="KW-1185">Reference proteome</keyword>
<feature type="transmembrane region" description="Helical" evidence="7">
    <location>
        <begin position="207"/>
        <end position="226"/>
    </location>
</feature>
<feature type="transmembrane region" description="Helical" evidence="7">
    <location>
        <begin position="171"/>
        <end position="195"/>
    </location>
</feature>
<evidence type="ECO:0000256" key="2">
    <source>
        <dbReference type="ARBA" id="ARBA00022448"/>
    </source>
</evidence>
<feature type="transmembrane region" description="Helical" evidence="7">
    <location>
        <begin position="147"/>
        <end position="165"/>
    </location>
</feature>
<evidence type="ECO:0000256" key="6">
    <source>
        <dbReference type="ARBA" id="ARBA00023180"/>
    </source>
</evidence>
<keyword evidence="4 7" id="KW-1133">Transmembrane helix</keyword>
<dbReference type="FunFam" id="1.20.1250.20:FF:000172">
    <property type="entry name" value="MFS multidrug resistance transporter"/>
    <property type="match status" value="1"/>
</dbReference>
<protein>
    <submittedName>
        <fullName evidence="9">Major facilitator superfamily domain-containing protein</fullName>
    </submittedName>
</protein>
<dbReference type="SUPFAM" id="SSF103473">
    <property type="entry name" value="MFS general substrate transporter"/>
    <property type="match status" value="1"/>
</dbReference>
<evidence type="ECO:0000256" key="4">
    <source>
        <dbReference type="ARBA" id="ARBA00022989"/>
    </source>
</evidence>
<feature type="domain" description="Major facilitator superfamily (MFS) profile" evidence="8">
    <location>
        <begin position="81"/>
        <end position="529"/>
    </location>
</feature>
<evidence type="ECO:0000313" key="10">
    <source>
        <dbReference type="Proteomes" id="UP000714275"/>
    </source>
</evidence>
<dbReference type="CDD" id="cd17323">
    <property type="entry name" value="MFS_Tpo1_MDR_like"/>
    <property type="match status" value="1"/>
</dbReference>
<evidence type="ECO:0000256" key="1">
    <source>
        <dbReference type="ARBA" id="ARBA00004141"/>
    </source>
</evidence>
<feature type="transmembrane region" description="Helical" evidence="7">
    <location>
        <begin position="481"/>
        <end position="501"/>
    </location>
</feature>
<organism evidence="9 10">
    <name type="scientific">Suillus placidus</name>
    <dbReference type="NCBI Taxonomy" id="48579"/>
    <lineage>
        <taxon>Eukaryota</taxon>
        <taxon>Fungi</taxon>
        <taxon>Dikarya</taxon>
        <taxon>Basidiomycota</taxon>
        <taxon>Agaricomycotina</taxon>
        <taxon>Agaricomycetes</taxon>
        <taxon>Agaricomycetidae</taxon>
        <taxon>Boletales</taxon>
        <taxon>Suillineae</taxon>
        <taxon>Suillaceae</taxon>
        <taxon>Suillus</taxon>
    </lineage>
</organism>
<dbReference type="GO" id="GO:0140115">
    <property type="term" value="P:export across plasma membrane"/>
    <property type="evidence" value="ECO:0007669"/>
    <property type="project" value="UniProtKB-ARBA"/>
</dbReference>
<dbReference type="EMBL" id="JABBWD010000001">
    <property type="protein sequence ID" value="KAG1783482.1"/>
    <property type="molecule type" value="Genomic_DNA"/>
</dbReference>
<dbReference type="InterPro" id="IPR036259">
    <property type="entry name" value="MFS_trans_sf"/>
</dbReference>
<dbReference type="AlphaFoldDB" id="A0A9P7D901"/>
<feature type="transmembrane region" description="Helical" evidence="7">
    <location>
        <begin position="79"/>
        <end position="100"/>
    </location>
</feature>
<dbReference type="GO" id="GO:0015137">
    <property type="term" value="F:citrate transmembrane transporter activity"/>
    <property type="evidence" value="ECO:0007669"/>
    <property type="project" value="UniProtKB-ARBA"/>
</dbReference>
<feature type="transmembrane region" description="Helical" evidence="7">
    <location>
        <begin position="306"/>
        <end position="329"/>
    </location>
</feature>
<keyword evidence="6" id="KW-0325">Glycoprotein</keyword>